<reference evidence="5 6" key="1">
    <citation type="submission" date="2023-03" db="EMBL/GenBank/DDBJ databases">
        <title>Bacillus Genome Sequencing.</title>
        <authorList>
            <person name="Dunlap C."/>
        </authorList>
    </citation>
    <scope>NUCLEOTIDE SEQUENCE [LARGE SCALE GENOMIC DNA]</scope>
    <source>
        <strain evidence="5 6">NRS-52</strain>
    </source>
</reference>
<dbReference type="NCBIfam" id="TIGR00370">
    <property type="entry name" value="5-oxoprolinase subunit PxpB"/>
    <property type="match status" value="1"/>
</dbReference>
<organism evidence="5 6">
    <name type="scientific">Paenibacillus chibensis</name>
    <dbReference type="NCBI Taxonomy" id="59846"/>
    <lineage>
        <taxon>Bacteria</taxon>
        <taxon>Bacillati</taxon>
        <taxon>Bacillota</taxon>
        <taxon>Bacilli</taxon>
        <taxon>Bacillales</taxon>
        <taxon>Paenibacillaceae</taxon>
        <taxon>Paenibacillus</taxon>
    </lineage>
</organism>
<dbReference type="EMBL" id="JARTLD010000036">
    <property type="protein sequence ID" value="MED5018672.1"/>
    <property type="molecule type" value="Genomic_DNA"/>
</dbReference>
<comment type="caution">
    <text evidence="5">The sequence shown here is derived from an EMBL/GenBank/DDBJ whole genome shotgun (WGS) entry which is preliminary data.</text>
</comment>
<dbReference type="PANTHER" id="PTHR34698:SF2">
    <property type="entry name" value="5-OXOPROLINASE SUBUNIT B"/>
    <property type="match status" value="1"/>
</dbReference>
<name>A0ABU6PWE1_9BACL</name>
<dbReference type="SUPFAM" id="SSF160467">
    <property type="entry name" value="PH0987 N-terminal domain-like"/>
    <property type="match status" value="1"/>
</dbReference>
<feature type="domain" description="Carboxyltransferase" evidence="4">
    <location>
        <begin position="4"/>
        <end position="213"/>
    </location>
</feature>
<dbReference type="EC" id="3.5.2.9" evidence="5"/>
<accession>A0ABU6PWE1</accession>
<sequence>MTQLIVEPLGDSALLIQFGANVDEAVHAAVQAAASCLERQAFEGFLECVPSFTTLTVYYDLEKLKRSAEHTSAFEFVRCQVEELLKDSGALPSDNRQIIEIPVCYGGEHGPDLSYVAEINGLSEEEVIHIHTGQDYLVYALGFAPGFPYLGGVPERISAPRKATPRLHIPAGSVGIAGTQTGIYPLETPGGWQIIGRTPLALFRPRDQPPVLVQSGQMIRFKAISTADYERMEVDADEH</sequence>
<keyword evidence="3" id="KW-0067">ATP-binding</keyword>
<dbReference type="InterPro" id="IPR029000">
    <property type="entry name" value="Cyclophilin-like_dom_sf"/>
</dbReference>
<dbReference type="RefSeq" id="WP_328279113.1">
    <property type="nucleotide sequence ID" value="NZ_JARTLD010000036.1"/>
</dbReference>
<dbReference type="Pfam" id="PF02682">
    <property type="entry name" value="CT_C_D"/>
    <property type="match status" value="1"/>
</dbReference>
<proteinExistence type="predicted"/>
<dbReference type="PANTHER" id="PTHR34698">
    <property type="entry name" value="5-OXOPROLINASE SUBUNIT B"/>
    <property type="match status" value="1"/>
</dbReference>
<dbReference type="InterPro" id="IPR003833">
    <property type="entry name" value="CT_C_D"/>
</dbReference>
<evidence type="ECO:0000313" key="6">
    <source>
        <dbReference type="Proteomes" id="UP001343257"/>
    </source>
</evidence>
<evidence type="ECO:0000256" key="2">
    <source>
        <dbReference type="ARBA" id="ARBA00022801"/>
    </source>
</evidence>
<dbReference type="Gene3D" id="2.40.100.10">
    <property type="entry name" value="Cyclophilin-like"/>
    <property type="match status" value="1"/>
</dbReference>
<gene>
    <name evidence="5" type="primary">pxpB</name>
    <name evidence="5" type="ORF">P9847_15290</name>
</gene>
<evidence type="ECO:0000313" key="5">
    <source>
        <dbReference type="EMBL" id="MED5018672.1"/>
    </source>
</evidence>
<dbReference type="SMART" id="SM00796">
    <property type="entry name" value="AHS1"/>
    <property type="match status" value="1"/>
</dbReference>
<protein>
    <submittedName>
        <fullName evidence="5">5-oxoprolinase subunit PxpB</fullName>
        <ecNumber evidence="5">3.5.2.9</ecNumber>
    </submittedName>
</protein>
<keyword evidence="1" id="KW-0547">Nucleotide-binding</keyword>
<dbReference type="InterPro" id="IPR010016">
    <property type="entry name" value="PxpB"/>
</dbReference>
<evidence type="ECO:0000259" key="4">
    <source>
        <dbReference type="SMART" id="SM00796"/>
    </source>
</evidence>
<dbReference type="Proteomes" id="UP001343257">
    <property type="component" value="Unassembled WGS sequence"/>
</dbReference>
<dbReference type="Gene3D" id="3.30.1360.40">
    <property type="match status" value="1"/>
</dbReference>
<dbReference type="SUPFAM" id="SSF50891">
    <property type="entry name" value="Cyclophilin-like"/>
    <property type="match status" value="1"/>
</dbReference>
<keyword evidence="6" id="KW-1185">Reference proteome</keyword>
<evidence type="ECO:0000256" key="3">
    <source>
        <dbReference type="ARBA" id="ARBA00022840"/>
    </source>
</evidence>
<dbReference type="GO" id="GO:0017168">
    <property type="term" value="F:5-oxoprolinase (ATP-hydrolyzing) activity"/>
    <property type="evidence" value="ECO:0007669"/>
    <property type="project" value="UniProtKB-EC"/>
</dbReference>
<evidence type="ECO:0000256" key="1">
    <source>
        <dbReference type="ARBA" id="ARBA00022741"/>
    </source>
</evidence>
<keyword evidence="2 5" id="KW-0378">Hydrolase</keyword>